<keyword evidence="2" id="KW-1185">Reference proteome</keyword>
<evidence type="ECO:0000313" key="1">
    <source>
        <dbReference type="EMBL" id="KAK8206649.1"/>
    </source>
</evidence>
<sequence length="121" mass="13465">MNPGHIMVFRPTTGYRVHLCACPSTATWRASWGGHAEIRIWAKTSIVTFTQLGTREREQVASTFEWTGSRIPLHPVDRELGFSERACVVCRYGETSRTKAVTEINSVAAWPCPDATPSEQG</sequence>
<dbReference type="EMBL" id="JAMKPW020000022">
    <property type="protein sequence ID" value="KAK8206649.1"/>
    <property type="molecule type" value="Genomic_DNA"/>
</dbReference>
<gene>
    <name evidence="1" type="ORF">M8818_004483</name>
</gene>
<accession>A0ACC3SB88</accession>
<dbReference type="Proteomes" id="UP001320706">
    <property type="component" value="Unassembled WGS sequence"/>
</dbReference>
<organism evidence="1 2">
    <name type="scientific">Zalaria obscura</name>
    <dbReference type="NCBI Taxonomy" id="2024903"/>
    <lineage>
        <taxon>Eukaryota</taxon>
        <taxon>Fungi</taxon>
        <taxon>Dikarya</taxon>
        <taxon>Ascomycota</taxon>
        <taxon>Pezizomycotina</taxon>
        <taxon>Dothideomycetes</taxon>
        <taxon>Dothideomycetidae</taxon>
        <taxon>Dothideales</taxon>
        <taxon>Zalariaceae</taxon>
        <taxon>Zalaria</taxon>
    </lineage>
</organism>
<name>A0ACC3SB88_9PEZI</name>
<reference evidence="1" key="1">
    <citation type="submission" date="2024-02" db="EMBL/GenBank/DDBJ databases">
        <title>Metagenome Assembled Genome of Zalaria obscura JY119.</title>
        <authorList>
            <person name="Vighnesh L."/>
            <person name="Jagadeeshwari U."/>
            <person name="Venkata Ramana C."/>
            <person name="Sasikala C."/>
        </authorList>
    </citation>
    <scope>NUCLEOTIDE SEQUENCE</scope>
    <source>
        <strain evidence="1">JY119</strain>
    </source>
</reference>
<comment type="caution">
    <text evidence="1">The sequence shown here is derived from an EMBL/GenBank/DDBJ whole genome shotgun (WGS) entry which is preliminary data.</text>
</comment>
<protein>
    <submittedName>
        <fullName evidence="1">Uncharacterized protein</fullName>
    </submittedName>
</protein>
<proteinExistence type="predicted"/>
<evidence type="ECO:0000313" key="2">
    <source>
        <dbReference type="Proteomes" id="UP001320706"/>
    </source>
</evidence>